<dbReference type="Proteomes" id="UP000298652">
    <property type="component" value="Chromosome 9"/>
</dbReference>
<protein>
    <submittedName>
        <fullName evidence="1">Uncharacterized protein</fullName>
    </submittedName>
</protein>
<dbReference type="EMBL" id="CM016560">
    <property type="protein sequence ID" value="TKV93342.1"/>
    <property type="molecule type" value="Genomic_DNA"/>
</dbReference>
<dbReference type="InterPro" id="IPR036412">
    <property type="entry name" value="HAD-like_sf"/>
</dbReference>
<evidence type="ECO:0000313" key="2">
    <source>
        <dbReference type="Proteomes" id="UP000298652"/>
    </source>
</evidence>
<organism evidence="1 2">
    <name type="scientific">Setaria viridis</name>
    <name type="common">Green bristlegrass</name>
    <name type="synonym">Setaria italica subsp. viridis</name>
    <dbReference type="NCBI Taxonomy" id="4556"/>
    <lineage>
        <taxon>Eukaryota</taxon>
        <taxon>Viridiplantae</taxon>
        <taxon>Streptophyta</taxon>
        <taxon>Embryophyta</taxon>
        <taxon>Tracheophyta</taxon>
        <taxon>Spermatophyta</taxon>
        <taxon>Magnoliopsida</taxon>
        <taxon>Liliopsida</taxon>
        <taxon>Poales</taxon>
        <taxon>Poaceae</taxon>
        <taxon>PACMAD clade</taxon>
        <taxon>Panicoideae</taxon>
        <taxon>Panicodae</taxon>
        <taxon>Paniceae</taxon>
        <taxon>Cenchrinae</taxon>
        <taxon>Setaria</taxon>
    </lineage>
</organism>
<name>A0A4U6T0N2_SETVI</name>
<dbReference type="InterPro" id="IPR023214">
    <property type="entry name" value="HAD_sf"/>
</dbReference>
<dbReference type="GO" id="GO:0006114">
    <property type="term" value="P:glycerol biosynthetic process"/>
    <property type="evidence" value="ECO:0007669"/>
    <property type="project" value="TreeGrafter"/>
</dbReference>
<dbReference type="PANTHER" id="PTHR18901">
    <property type="entry name" value="2-DEOXYGLUCOSE-6-PHOSPHATE PHOSPHATASE 2"/>
    <property type="match status" value="1"/>
</dbReference>
<dbReference type="Gene3D" id="3.40.50.1000">
    <property type="entry name" value="HAD superfamily/HAD-like"/>
    <property type="match status" value="1"/>
</dbReference>
<accession>A0A4U6T0N2</accession>
<dbReference type="AlphaFoldDB" id="A0A4U6T0N2"/>
<evidence type="ECO:0000313" key="1">
    <source>
        <dbReference type="EMBL" id="TKV93342.1"/>
    </source>
</evidence>
<dbReference type="PANTHER" id="PTHR18901:SF40">
    <property type="entry name" value="(DL)-GLYCEROL-3-PHOSPHATASE 2"/>
    <property type="match status" value="1"/>
</dbReference>
<gene>
    <name evidence="1" type="ORF">SEVIR_9G220000v2</name>
</gene>
<sequence length="96" mass="10811">MRRFECDVEPNNCLVFEDAPLGVAAAKTAGIMVPDARLDVSHHKEADQVHSDVGLSWCDVASDVTSHYHQQWKLNYLILDLCSPVYVFLSWISFST</sequence>
<proteinExistence type="predicted"/>
<dbReference type="GO" id="GO:0043136">
    <property type="term" value="F:sn-glycerol 3-phosphatase activity"/>
    <property type="evidence" value="ECO:0007669"/>
    <property type="project" value="TreeGrafter"/>
</dbReference>
<reference evidence="1" key="1">
    <citation type="submission" date="2019-03" db="EMBL/GenBank/DDBJ databases">
        <title>WGS assembly of Setaria viridis.</title>
        <authorList>
            <person name="Huang P."/>
            <person name="Jenkins J."/>
            <person name="Grimwood J."/>
            <person name="Barry K."/>
            <person name="Healey A."/>
            <person name="Mamidi S."/>
            <person name="Sreedasyam A."/>
            <person name="Shu S."/>
            <person name="Feldman M."/>
            <person name="Wu J."/>
            <person name="Yu Y."/>
            <person name="Chen C."/>
            <person name="Johnson J."/>
            <person name="Rokhsar D."/>
            <person name="Baxter I."/>
            <person name="Schmutz J."/>
            <person name="Brutnell T."/>
            <person name="Kellogg E."/>
        </authorList>
    </citation>
    <scope>NUCLEOTIDE SEQUENCE [LARGE SCALE GENOMIC DNA]</scope>
</reference>
<dbReference type="SUPFAM" id="SSF56784">
    <property type="entry name" value="HAD-like"/>
    <property type="match status" value="1"/>
</dbReference>
<dbReference type="Gramene" id="TKV93342">
    <property type="protein sequence ID" value="TKV93342"/>
    <property type="gene ID" value="SEVIR_9G220000v2"/>
</dbReference>
<keyword evidence="2" id="KW-1185">Reference proteome</keyword>